<dbReference type="InterPro" id="IPR007933">
    <property type="entry name" value="Transcrpt_activ_CII"/>
</dbReference>
<organism evidence="1 2">
    <name type="scientific">Candidatus Pantoea formicae</name>
    <dbReference type="NCBI Taxonomy" id="2608355"/>
    <lineage>
        <taxon>Bacteria</taxon>
        <taxon>Pseudomonadati</taxon>
        <taxon>Pseudomonadota</taxon>
        <taxon>Gammaproteobacteria</taxon>
        <taxon>Enterobacterales</taxon>
        <taxon>Erwiniaceae</taxon>
        <taxon>Pantoea</taxon>
    </lineage>
</organism>
<dbReference type="EMBL" id="VWXD01000001">
    <property type="protein sequence ID" value="NIE98493.1"/>
    <property type="molecule type" value="Genomic_DNA"/>
</dbReference>
<dbReference type="Proteomes" id="UP000780690">
    <property type="component" value="Unassembled WGS sequence"/>
</dbReference>
<evidence type="ECO:0008006" key="3">
    <source>
        <dbReference type="Google" id="ProtNLM"/>
    </source>
</evidence>
<dbReference type="RefSeq" id="WP_167133920.1">
    <property type="nucleotide sequence ID" value="NZ_VWXD01000001.1"/>
</dbReference>
<dbReference type="InterPro" id="IPR010982">
    <property type="entry name" value="Lambda_DNA-bd_dom_sf"/>
</dbReference>
<keyword evidence="2" id="KW-1185">Reference proteome</keyword>
<dbReference type="Gene3D" id="1.10.260.40">
    <property type="entry name" value="lambda repressor-like DNA-binding domains"/>
    <property type="match status" value="1"/>
</dbReference>
<accession>A0ABX0QP09</accession>
<proteinExistence type="predicted"/>
<reference evidence="1 2" key="1">
    <citation type="journal article" date="2019" name="bioRxiv">
        <title>Bacteria contribute to plant secondary compound degradation in a generalist herbivore system.</title>
        <authorList>
            <person name="Francoeur C.B."/>
            <person name="Khadempour L."/>
            <person name="Moreira-Soto R.D."/>
            <person name="Gotting K."/>
            <person name="Book A.J."/>
            <person name="Pinto-Tomas A.A."/>
            <person name="Keefover-Ring K."/>
            <person name="Currie C.R."/>
        </authorList>
    </citation>
    <scope>NUCLEOTIDE SEQUENCE [LARGE SCALE GENOMIC DNA]</scope>
    <source>
        <strain evidence="1 2">Acro-805</strain>
    </source>
</reference>
<protein>
    <recommendedName>
        <fullName evidence="3">Bacteriophage CII protein</fullName>
    </recommendedName>
</protein>
<evidence type="ECO:0000313" key="2">
    <source>
        <dbReference type="Proteomes" id="UP000780690"/>
    </source>
</evidence>
<name>A0ABX0QP09_9GAMM</name>
<dbReference type="Pfam" id="PF05269">
    <property type="entry name" value="Phage_CII"/>
    <property type="match status" value="1"/>
</dbReference>
<comment type="caution">
    <text evidence="1">The sequence shown here is derived from an EMBL/GenBank/DDBJ whole genome shotgun (WGS) entry which is preliminary data.</text>
</comment>
<sequence>MEHARNSKLINEVETELRSRLTHKGQRVLADEAGWHESKVSRLNLRDMATVFVLLEKVWETSLIAEVARQAVAAAMGKEKAPNCGNSFSAK</sequence>
<evidence type="ECO:0000313" key="1">
    <source>
        <dbReference type="EMBL" id="NIE98493.1"/>
    </source>
</evidence>
<gene>
    <name evidence="1" type="ORF">F3J38_00195</name>
</gene>